<proteinExistence type="predicted"/>
<keyword evidence="1" id="KW-0472">Membrane</keyword>
<dbReference type="AlphaFoldDB" id="A0A382ZVP2"/>
<evidence type="ECO:0000313" key="2">
    <source>
        <dbReference type="EMBL" id="SVD99483.1"/>
    </source>
</evidence>
<keyword evidence="1" id="KW-1133">Transmembrane helix</keyword>
<gene>
    <name evidence="2" type="ORF">METZ01_LOCUS452337</name>
</gene>
<evidence type="ECO:0000256" key="1">
    <source>
        <dbReference type="SAM" id="Phobius"/>
    </source>
</evidence>
<dbReference type="EMBL" id="UINC01186991">
    <property type="protein sequence ID" value="SVD99483.1"/>
    <property type="molecule type" value="Genomic_DNA"/>
</dbReference>
<reference evidence="2" key="1">
    <citation type="submission" date="2018-05" db="EMBL/GenBank/DDBJ databases">
        <authorList>
            <person name="Lanie J.A."/>
            <person name="Ng W.-L."/>
            <person name="Kazmierczak K.M."/>
            <person name="Andrzejewski T.M."/>
            <person name="Davidsen T.M."/>
            <person name="Wayne K.J."/>
            <person name="Tettelin H."/>
            <person name="Glass J.I."/>
            <person name="Rusch D."/>
            <person name="Podicherti R."/>
            <person name="Tsui H.-C.T."/>
            <person name="Winkler M.E."/>
        </authorList>
    </citation>
    <scope>NUCLEOTIDE SEQUENCE</scope>
</reference>
<organism evidence="2">
    <name type="scientific">marine metagenome</name>
    <dbReference type="NCBI Taxonomy" id="408172"/>
    <lineage>
        <taxon>unclassified sequences</taxon>
        <taxon>metagenomes</taxon>
        <taxon>ecological metagenomes</taxon>
    </lineage>
</organism>
<accession>A0A382ZVP2</accession>
<feature type="non-terminal residue" evidence="2">
    <location>
        <position position="36"/>
    </location>
</feature>
<sequence length="36" mass="3935">MNIDLALLLTALTAFTGAVVLFNRFYYANKVKDLGG</sequence>
<name>A0A382ZVP2_9ZZZZ</name>
<protein>
    <submittedName>
        <fullName evidence="2">Uncharacterized protein</fullName>
    </submittedName>
</protein>
<keyword evidence="1" id="KW-0812">Transmembrane</keyword>
<feature type="transmembrane region" description="Helical" evidence="1">
    <location>
        <begin position="6"/>
        <end position="27"/>
    </location>
</feature>